<proteinExistence type="inferred from homology"/>
<dbReference type="EMBL" id="BAFK01000005">
    <property type="protein sequence ID" value="GAB58330.1"/>
    <property type="molecule type" value="Genomic_DNA"/>
</dbReference>
<dbReference type="InterPro" id="IPR027278">
    <property type="entry name" value="ACCD_DCysDesulf"/>
</dbReference>
<evidence type="ECO:0000313" key="7">
    <source>
        <dbReference type="EMBL" id="GAB58330.1"/>
    </source>
</evidence>
<feature type="active site" description="Nucleophile" evidence="4">
    <location>
        <position position="74"/>
    </location>
</feature>
<dbReference type="Proteomes" id="UP000004374">
    <property type="component" value="Unassembled WGS sequence"/>
</dbReference>
<evidence type="ECO:0000256" key="3">
    <source>
        <dbReference type="ARBA" id="ARBA00022898"/>
    </source>
</evidence>
<keyword evidence="7" id="KW-0378">Hydrolase</keyword>
<evidence type="ECO:0000313" key="8">
    <source>
        <dbReference type="Proteomes" id="UP000004374"/>
    </source>
</evidence>
<dbReference type="RefSeq" id="WP_008219913.1">
    <property type="nucleotide sequence ID" value="NZ_BAFK01000005.1"/>
</dbReference>
<dbReference type="GO" id="GO:0019148">
    <property type="term" value="F:D-cysteine desulfhydrase activity"/>
    <property type="evidence" value="ECO:0007669"/>
    <property type="project" value="TreeGrafter"/>
</dbReference>
<dbReference type="PANTHER" id="PTHR43780">
    <property type="entry name" value="1-AMINOCYCLOPROPANE-1-CARBOXYLATE DEAMINASE-RELATED"/>
    <property type="match status" value="1"/>
</dbReference>
<dbReference type="PIRSF" id="PIRSF006278">
    <property type="entry name" value="ACCD_DCysDesulf"/>
    <property type="match status" value="1"/>
</dbReference>
<evidence type="ECO:0000256" key="4">
    <source>
        <dbReference type="PIRSR" id="PIRSR006278-1"/>
    </source>
</evidence>
<feature type="domain" description="Tryptophan synthase beta chain-like PALP" evidence="6">
    <location>
        <begin position="45"/>
        <end position="289"/>
    </location>
</feature>
<feature type="modified residue" description="N6-(pyridoxal phosphate)lysine" evidence="5">
    <location>
        <position position="47"/>
    </location>
</feature>
<dbReference type="EC" id="3.5.99.7" evidence="7"/>
<dbReference type="Pfam" id="PF00291">
    <property type="entry name" value="PALP"/>
    <property type="match status" value="1"/>
</dbReference>
<evidence type="ECO:0000256" key="5">
    <source>
        <dbReference type="PIRSR" id="PIRSR006278-2"/>
    </source>
</evidence>
<comment type="similarity">
    <text evidence="2">Belongs to the ACC deaminase/D-cysteine desulfhydrase family.</text>
</comment>
<evidence type="ECO:0000256" key="2">
    <source>
        <dbReference type="ARBA" id="ARBA00008639"/>
    </source>
</evidence>
<accession>I1DWA2</accession>
<dbReference type="Gene3D" id="3.40.50.1100">
    <property type="match status" value="2"/>
</dbReference>
<dbReference type="InterPro" id="IPR036052">
    <property type="entry name" value="TrpB-like_PALP_sf"/>
</dbReference>
<dbReference type="PANTHER" id="PTHR43780:SF2">
    <property type="entry name" value="1-AMINOCYCLOPROPANE-1-CARBOXYLATE DEAMINASE-RELATED"/>
    <property type="match status" value="1"/>
</dbReference>
<sequence>MLYSSEIQLLSVQPHWQAVTHPVLAANAVQLWLCGLQSTVAGVSGNKILKLNYPLQSALQQGYAGIVTFGGAFSNHLCAVAASCQQLGLRSIAYVRTEQLDLNNPTLAFCHARGMQLIATDRQHYRLRHQPDYLLQLQQRHPGFLLVPEGGSSADGARGVTQLALEQTPAGKADLLITATASGGTLAGLINRRQSAVLGIAVVKDASLSAKVQQLLTAPQTPPWQLNTDFCGAGYARFSPALLQFCRELASQGIYTEPVYTGKALAGVIELVRAGRIVAGSRLSFFHTGGLQGLDGLLYRRLITAADHALLSGSAAG</sequence>
<dbReference type="GO" id="GO:0008660">
    <property type="term" value="F:1-aminocyclopropane-1-carboxylate deaminase activity"/>
    <property type="evidence" value="ECO:0007669"/>
    <property type="project" value="UniProtKB-EC"/>
</dbReference>
<dbReference type="SUPFAM" id="SSF53686">
    <property type="entry name" value="Tryptophan synthase beta subunit-like PLP-dependent enzymes"/>
    <property type="match status" value="1"/>
</dbReference>
<comment type="cofactor">
    <cofactor evidence="1">
        <name>pyridoxal 5'-phosphate</name>
        <dbReference type="ChEBI" id="CHEBI:597326"/>
    </cofactor>
</comment>
<protein>
    <submittedName>
        <fullName evidence="7">1-aminocyclopropane-1-carboxylate deaminase</fullName>
        <ecNumber evidence="7">3.5.99.7</ecNumber>
    </submittedName>
</protein>
<name>I1DWA2_9GAMM</name>
<keyword evidence="3 5" id="KW-0663">Pyridoxal phosphate</keyword>
<organism evidence="7 8">
    <name type="scientific">Rheinheimera nanhaiensis E407-8</name>
    <dbReference type="NCBI Taxonomy" id="562729"/>
    <lineage>
        <taxon>Bacteria</taxon>
        <taxon>Pseudomonadati</taxon>
        <taxon>Pseudomonadota</taxon>
        <taxon>Gammaproteobacteria</taxon>
        <taxon>Chromatiales</taxon>
        <taxon>Chromatiaceae</taxon>
        <taxon>Rheinheimera</taxon>
    </lineage>
</organism>
<evidence type="ECO:0000259" key="6">
    <source>
        <dbReference type="Pfam" id="PF00291"/>
    </source>
</evidence>
<dbReference type="STRING" id="562729.RNAN_1302"/>
<dbReference type="AlphaFoldDB" id="I1DWA2"/>
<dbReference type="InterPro" id="IPR001926">
    <property type="entry name" value="TrpB-like_PALP"/>
</dbReference>
<reference evidence="7 8" key="1">
    <citation type="journal article" date="2012" name="J. Bacteriol.">
        <title>Genome Sequence of the Protease-Producing Bacterium Rheinheimera nanhaiensis E407-8T, Isolated from Deep-Sea Sediment of the South China Sea.</title>
        <authorList>
            <person name="Zhang X.-Y."/>
            <person name="Zhang Y.-J."/>
            <person name="Qin Q.-L."/>
            <person name="Xie B.-B."/>
            <person name="Chen X.-L."/>
            <person name="Zhou B.-C."/>
            <person name="Zhang Y.-Z."/>
        </authorList>
    </citation>
    <scope>NUCLEOTIDE SEQUENCE [LARGE SCALE GENOMIC DNA]</scope>
    <source>
        <strain evidence="7 8">E407-8</strain>
    </source>
</reference>
<comment type="caution">
    <text evidence="7">The sequence shown here is derived from an EMBL/GenBank/DDBJ whole genome shotgun (WGS) entry which is preliminary data.</text>
</comment>
<keyword evidence="8" id="KW-1185">Reference proteome</keyword>
<dbReference type="OrthoDB" id="9801249at2"/>
<gene>
    <name evidence="7" type="ORF">RNAN_1302</name>
</gene>
<evidence type="ECO:0000256" key="1">
    <source>
        <dbReference type="ARBA" id="ARBA00001933"/>
    </source>
</evidence>